<evidence type="ECO:0000313" key="2">
    <source>
        <dbReference type="Proteomes" id="UP001590950"/>
    </source>
</evidence>
<proteinExistence type="predicted"/>
<name>A0ABR4AFG8_9LECA</name>
<dbReference type="EMBL" id="JBEFKJ010000011">
    <property type="protein sequence ID" value="KAL2043591.1"/>
    <property type="molecule type" value="Genomic_DNA"/>
</dbReference>
<protein>
    <submittedName>
        <fullName evidence="1">Uncharacterized protein</fullName>
    </submittedName>
</protein>
<organism evidence="1 2">
    <name type="scientific">Stereocaulon virgatum</name>
    <dbReference type="NCBI Taxonomy" id="373712"/>
    <lineage>
        <taxon>Eukaryota</taxon>
        <taxon>Fungi</taxon>
        <taxon>Dikarya</taxon>
        <taxon>Ascomycota</taxon>
        <taxon>Pezizomycotina</taxon>
        <taxon>Lecanoromycetes</taxon>
        <taxon>OSLEUM clade</taxon>
        <taxon>Lecanoromycetidae</taxon>
        <taxon>Lecanorales</taxon>
        <taxon>Lecanorineae</taxon>
        <taxon>Stereocaulaceae</taxon>
        <taxon>Stereocaulon</taxon>
    </lineage>
</organism>
<comment type="caution">
    <text evidence="1">The sequence shown here is derived from an EMBL/GenBank/DDBJ whole genome shotgun (WGS) entry which is preliminary data.</text>
</comment>
<sequence>MSNYPRFCPTYFSAALVFRSQVTHEATNSILACNFDPFSPSTTNVLPFALRAARGERSERKRVVFAWVMEKPVERFILMVSTFLGDIMGVDQSQLLGMVSVESLENDFRVHDG</sequence>
<reference evidence="1 2" key="1">
    <citation type="submission" date="2024-09" db="EMBL/GenBank/DDBJ databases">
        <title>Rethinking Asexuality: The Enigmatic Case of Functional Sexual Genes in Lepraria (Stereocaulaceae).</title>
        <authorList>
            <person name="Doellman M."/>
            <person name="Sun Y."/>
            <person name="Barcenas-Pena A."/>
            <person name="Lumbsch H.T."/>
            <person name="Grewe F."/>
        </authorList>
    </citation>
    <scope>NUCLEOTIDE SEQUENCE [LARGE SCALE GENOMIC DNA]</scope>
    <source>
        <strain evidence="1 2">Mercado 3170</strain>
    </source>
</reference>
<keyword evidence="2" id="KW-1185">Reference proteome</keyword>
<dbReference type="Proteomes" id="UP001590950">
    <property type="component" value="Unassembled WGS sequence"/>
</dbReference>
<gene>
    <name evidence="1" type="ORF">N7G274_003898</name>
</gene>
<accession>A0ABR4AFG8</accession>
<evidence type="ECO:0000313" key="1">
    <source>
        <dbReference type="EMBL" id="KAL2043591.1"/>
    </source>
</evidence>